<dbReference type="AlphaFoldDB" id="U4R0E6"/>
<evidence type="ECO:0000256" key="4">
    <source>
        <dbReference type="SAM" id="MobiDB-lite"/>
    </source>
</evidence>
<dbReference type="PATRIC" id="fig|1330534.3.peg.2869"/>
<dbReference type="STRING" id="1330534.L323_14470"/>
<evidence type="ECO:0000256" key="2">
    <source>
        <dbReference type="HAMAP-Rule" id="MF_00984"/>
    </source>
</evidence>
<evidence type="ECO:0000313" key="6">
    <source>
        <dbReference type="Proteomes" id="UP000016860"/>
    </source>
</evidence>
<organism evidence="5 6">
    <name type="scientific">Ruminiclostridium papyrosolvens C7</name>
    <dbReference type="NCBI Taxonomy" id="1330534"/>
    <lineage>
        <taxon>Bacteria</taxon>
        <taxon>Bacillati</taxon>
        <taxon>Bacillota</taxon>
        <taxon>Clostridia</taxon>
        <taxon>Eubacteriales</taxon>
        <taxon>Oscillospiraceae</taxon>
        <taxon>Ruminiclostridium</taxon>
    </lineage>
</organism>
<dbReference type="CDD" id="cd04496">
    <property type="entry name" value="SSB_OBF"/>
    <property type="match status" value="1"/>
</dbReference>
<dbReference type="PROSITE" id="PS50935">
    <property type="entry name" value="SSB"/>
    <property type="match status" value="1"/>
</dbReference>
<dbReference type="GO" id="GO:0003697">
    <property type="term" value="F:single-stranded DNA binding"/>
    <property type="evidence" value="ECO:0007669"/>
    <property type="project" value="UniProtKB-UniRule"/>
</dbReference>
<dbReference type="EMBL" id="ATAY01000071">
    <property type="protein sequence ID" value="EPR10131.1"/>
    <property type="molecule type" value="Genomic_DNA"/>
</dbReference>
<keyword evidence="1 2" id="KW-0238">DNA-binding</keyword>
<dbReference type="OrthoDB" id="9809878at2"/>
<evidence type="ECO:0000313" key="5">
    <source>
        <dbReference type="EMBL" id="EPR10131.1"/>
    </source>
</evidence>
<sequence>MNKVVLMGRLTKDPELRYTGGNKTAVATFALAVNRRFTREGERKADFINIVAWDKNAEFCSKHFIKGLQVVVVGRIQTRTWDDNEGKRHYITEVIAEETYFADRKKSGEDGQQGEAFQGGADGFYPMDEDDFPPF</sequence>
<reference evidence="5 6" key="1">
    <citation type="journal article" date="2013" name="Genome Announc.">
        <title>Draft Genome Sequence of the Cellulolytic Bacterium Clostridium papyrosolvens C7 (ATCC 700395).</title>
        <authorList>
            <person name="Zepeda V."/>
            <person name="Dassa B."/>
            <person name="Borovok I."/>
            <person name="Lamed R."/>
            <person name="Bayer E.A."/>
            <person name="Cate J.H."/>
        </authorList>
    </citation>
    <scope>NUCLEOTIDE SEQUENCE [LARGE SCALE GENOMIC DNA]</scope>
    <source>
        <strain evidence="5 6">C7</strain>
    </source>
</reference>
<comment type="caution">
    <text evidence="2">Lacks conserved residue(s) required for the propagation of feature annotation.</text>
</comment>
<dbReference type="PANTHER" id="PTHR10302">
    <property type="entry name" value="SINGLE-STRANDED DNA-BINDING PROTEIN"/>
    <property type="match status" value="1"/>
</dbReference>
<dbReference type="RefSeq" id="WP_020816349.1">
    <property type="nucleotide sequence ID" value="NZ_ATAY01000071.1"/>
</dbReference>
<name>U4R0E6_9FIRM</name>
<dbReference type="GO" id="GO:0006260">
    <property type="term" value="P:DNA replication"/>
    <property type="evidence" value="ECO:0007669"/>
    <property type="project" value="InterPro"/>
</dbReference>
<evidence type="ECO:0000256" key="1">
    <source>
        <dbReference type="ARBA" id="ARBA00023125"/>
    </source>
</evidence>
<dbReference type="SUPFAM" id="SSF50249">
    <property type="entry name" value="Nucleic acid-binding proteins"/>
    <property type="match status" value="1"/>
</dbReference>
<dbReference type="GO" id="GO:0009295">
    <property type="term" value="C:nucleoid"/>
    <property type="evidence" value="ECO:0007669"/>
    <property type="project" value="TreeGrafter"/>
</dbReference>
<dbReference type="PIRSF" id="PIRSF002070">
    <property type="entry name" value="SSB"/>
    <property type="match status" value="1"/>
</dbReference>
<dbReference type="Pfam" id="PF00436">
    <property type="entry name" value="SSB"/>
    <property type="match status" value="1"/>
</dbReference>
<dbReference type="InterPro" id="IPR012340">
    <property type="entry name" value="NA-bd_OB-fold"/>
</dbReference>
<comment type="subunit">
    <text evidence="2">Homotetramer.</text>
</comment>
<accession>U4R0E6</accession>
<dbReference type="PANTHER" id="PTHR10302:SF27">
    <property type="entry name" value="SINGLE-STRANDED DNA-BINDING PROTEIN"/>
    <property type="match status" value="1"/>
</dbReference>
<dbReference type="InterPro" id="IPR000424">
    <property type="entry name" value="Primosome_PriB/ssb"/>
</dbReference>
<feature type="region of interest" description="Disordered" evidence="4">
    <location>
        <begin position="105"/>
        <end position="135"/>
    </location>
</feature>
<proteinExistence type="inferred from homology"/>
<dbReference type="HAMAP" id="MF_00984">
    <property type="entry name" value="SSB"/>
    <property type="match status" value="1"/>
</dbReference>
<dbReference type="InterPro" id="IPR011344">
    <property type="entry name" value="ssDNA-bd"/>
</dbReference>
<protein>
    <recommendedName>
        <fullName evidence="2 3">Single-stranded DNA-binding protein</fullName>
        <shortName evidence="2">SSB</shortName>
    </recommendedName>
</protein>
<evidence type="ECO:0000256" key="3">
    <source>
        <dbReference type="PIRNR" id="PIRNR002070"/>
    </source>
</evidence>
<comment type="caution">
    <text evidence="5">The sequence shown here is derived from an EMBL/GenBank/DDBJ whole genome shotgun (WGS) entry which is preliminary data.</text>
</comment>
<dbReference type="NCBIfam" id="TIGR00621">
    <property type="entry name" value="ssb"/>
    <property type="match status" value="1"/>
</dbReference>
<gene>
    <name evidence="5" type="ORF">L323_14470</name>
</gene>
<dbReference type="Proteomes" id="UP000016860">
    <property type="component" value="Unassembled WGS sequence"/>
</dbReference>
<dbReference type="Gene3D" id="2.40.50.140">
    <property type="entry name" value="Nucleic acid-binding proteins"/>
    <property type="match status" value="1"/>
</dbReference>